<dbReference type="OrthoDB" id="407198at2759"/>
<reference evidence="3 4" key="1">
    <citation type="submission" date="2017-03" db="EMBL/GenBank/DDBJ databases">
        <title>Genome of the blue death feigning beetle - Asbolus verrucosus.</title>
        <authorList>
            <person name="Rider S.D."/>
        </authorList>
    </citation>
    <scope>NUCLEOTIDE SEQUENCE [LARGE SCALE GENOMIC DNA]</scope>
    <source>
        <strain evidence="3">Butters</strain>
        <tissue evidence="3">Head and leg muscle</tissue>
    </source>
</reference>
<comment type="caution">
    <text evidence="3">The sequence shown here is derived from an EMBL/GenBank/DDBJ whole genome shotgun (WGS) entry which is preliminary data.</text>
</comment>
<feature type="compositionally biased region" description="Low complexity" evidence="1">
    <location>
        <begin position="11"/>
        <end position="20"/>
    </location>
</feature>
<feature type="region of interest" description="Disordered" evidence="1">
    <location>
        <begin position="1"/>
        <end position="25"/>
    </location>
</feature>
<protein>
    <recommendedName>
        <fullName evidence="2">Plasmid pRiA4b Orf3-like domain-containing protein</fullName>
    </recommendedName>
</protein>
<feature type="domain" description="Plasmid pRiA4b Orf3-like" evidence="2">
    <location>
        <begin position="30"/>
        <end position="209"/>
    </location>
</feature>
<evidence type="ECO:0000256" key="1">
    <source>
        <dbReference type="SAM" id="MobiDB-lite"/>
    </source>
</evidence>
<dbReference type="Pfam" id="PF07929">
    <property type="entry name" value="PRiA4_ORF3"/>
    <property type="match status" value="2"/>
</dbReference>
<name>A0A482WAB9_ASBVE</name>
<evidence type="ECO:0000313" key="4">
    <source>
        <dbReference type="Proteomes" id="UP000292052"/>
    </source>
</evidence>
<gene>
    <name evidence="3" type="ORF">BDFB_007429</name>
</gene>
<dbReference type="Gene3D" id="3.10.290.30">
    <property type="entry name" value="MM3350-like"/>
    <property type="match status" value="2"/>
</dbReference>
<feature type="domain" description="Plasmid pRiA4b Orf3-like" evidence="2">
    <location>
        <begin position="210"/>
        <end position="386"/>
    </location>
</feature>
<sequence length="396" mass="46120">ESGTSREEPEAATSDSSSSEEAPEPAGERILQLKITLKYIKPSIWRLILVSSEDTFYNLHSYIQKMMGWSDRHLHQFVTKSMTRIVQVDRSENGAVFYDLHRDSDLREDETKLSTFFSEVGDRVMYMYHFADKWQHKIVLEDILPRMPNTAYPVCVTGKRACPLEDCGGVMGYQHLLEVWANPEHAEYEHLLNWLENVRPNFNPENFDPNITLKYVNPPIWRRILVSSEDTFYDLHCNIQRAMGWDDLHSHQFTTRSSVLIVPIDPNDDDEVFYNFHMGPVLEERKTKLSTFLSKVGNSVVYLYDFMNGWQHKIVLEDILDKEPKTTYPKCVGGMRACPPEECGGVTGYHHLVQVWGNPQHKDYEALINNWLQDMCPNFDPDRFDPNIPFNPTFKF</sequence>
<evidence type="ECO:0000313" key="3">
    <source>
        <dbReference type="EMBL" id="RZC41463.1"/>
    </source>
</evidence>
<dbReference type="PANTHER" id="PTHR41878:SF1">
    <property type="entry name" value="TNPR PROTEIN"/>
    <property type="match status" value="1"/>
</dbReference>
<evidence type="ECO:0000259" key="2">
    <source>
        <dbReference type="Pfam" id="PF07929"/>
    </source>
</evidence>
<keyword evidence="4" id="KW-1185">Reference proteome</keyword>
<dbReference type="PANTHER" id="PTHR41878">
    <property type="entry name" value="LEXA REPRESSOR-RELATED"/>
    <property type="match status" value="1"/>
</dbReference>
<proteinExistence type="predicted"/>
<dbReference type="Proteomes" id="UP000292052">
    <property type="component" value="Unassembled WGS sequence"/>
</dbReference>
<organism evidence="3 4">
    <name type="scientific">Asbolus verrucosus</name>
    <name type="common">Desert ironclad beetle</name>
    <dbReference type="NCBI Taxonomy" id="1661398"/>
    <lineage>
        <taxon>Eukaryota</taxon>
        <taxon>Metazoa</taxon>
        <taxon>Ecdysozoa</taxon>
        <taxon>Arthropoda</taxon>
        <taxon>Hexapoda</taxon>
        <taxon>Insecta</taxon>
        <taxon>Pterygota</taxon>
        <taxon>Neoptera</taxon>
        <taxon>Endopterygota</taxon>
        <taxon>Coleoptera</taxon>
        <taxon>Polyphaga</taxon>
        <taxon>Cucujiformia</taxon>
        <taxon>Tenebrionidae</taxon>
        <taxon>Pimeliinae</taxon>
        <taxon>Asbolus</taxon>
    </lineage>
</organism>
<dbReference type="STRING" id="1661398.A0A482WAB9"/>
<dbReference type="InterPro" id="IPR024047">
    <property type="entry name" value="MM3350-like_sf"/>
</dbReference>
<feature type="non-terminal residue" evidence="3">
    <location>
        <position position="1"/>
    </location>
</feature>
<dbReference type="AlphaFoldDB" id="A0A482WAB9"/>
<feature type="non-terminal residue" evidence="3">
    <location>
        <position position="396"/>
    </location>
</feature>
<dbReference type="SUPFAM" id="SSF159941">
    <property type="entry name" value="MM3350-like"/>
    <property type="match status" value="2"/>
</dbReference>
<dbReference type="InterPro" id="IPR012912">
    <property type="entry name" value="Plasmid_pRiA4b_Orf3-like"/>
</dbReference>
<dbReference type="EMBL" id="QDEB01016860">
    <property type="protein sequence ID" value="RZC41463.1"/>
    <property type="molecule type" value="Genomic_DNA"/>
</dbReference>
<accession>A0A482WAB9</accession>